<dbReference type="EMBL" id="DS113261">
    <property type="protein sequence ID" value="EAY15032.1"/>
    <property type="molecule type" value="Genomic_DNA"/>
</dbReference>
<protein>
    <recommendedName>
        <fullName evidence="1">Glycosyltransferase 61 catalytic domain-containing protein</fullName>
    </recommendedName>
</protein>
<reference evidence="2" key="1">
    <citation type="submission" date="2006-10" db="EMBL/GenBank/DDBJ databases">
        <authorList>
            <person name="Amadeo P."/>
            <person name="Zhao Q."/>
            <person name="Wortman J."/>
            <person name="Fraser-Liggett C."/>
            <person name="Carlton J."/>
        </authorList>
    </citation>
    <scope>NUCLEOTIDE SEQUENCE</scope>
    <source>
        <strain evidence="2">G3</strain>
    </source>
</reference>
<dbReference type="Pfam" id="PF04577">
    <property type="entry name" value="Glyco_transf_61"/>
    <property type="match status" value="1"/>
</dbReference>
<sequence>MSQEHQNTTNRNNNSVYHLRNCYVSGTGAVLYNNKFISSSGIQDKHLYLYQPFTGPVIGVRDVVVSVGHKFSLIFGHFIQDGLSPLMEVPSDALKQSTVTICAHKNLVDDFFPTLNFSKEVQILSPCQWIFAKELYINLCPRPHIAHLGPCFRKLTLLIREKFNLTGIVPSRYVISQRKAKNRFISNFDELFNAVNTTYPDFPWEKDLQMPRPLNETVKIWSNAKIFYAVTGSNYFNSIFFPQSVVAIIVFSDNYDFSTITTLTCNNYHTILYQEPTMKHFVKLTNNFNITRALLAFKIAINVDKNHVWPKEPNTAFLR</sequence>
<evidence type="ECO:0000313" key="3">
    <source>
        <dbReference type="Proteomes" id="UP000001542"/>
    </source>
</evidence>
<dbReference type="VEuPathDB" id="TrichDB:TVAG_019320"/>
<reference evidence="2" key="2">
    <citation type="journal article" date="2007" name="Science">
        <title>Draft genome sequence of the sexually transmitted pathogen Trichomonas vaginalis.</title>
        <authorList>
            <person name="Carlton J.M."/>
            <person name="Hirt R.P."/>
            <person name="Silva J.C."/>
            <person name="Delcher A.L."/>
            <person name="Schatz M."/>
            <person name="Zhao Q."/>
            <person name="Wortman J.R."/>
            <person name="Bidwell S.L."/>
            <person name="Alsmark U.C.M."/>
            <person name="Besteiro S."/>
            <person name="Sicheritz-Ponten T."/>
            <person name="Noel C.J."/>
            <person name="Dacks J.B."/>
            <person name="Foster P.G."/>
            <person name="Simillion C."/>
            <person name="Van de Peer Y."/>
            <person name="Miranda-Saavedra D."/>
            <person name="Barton G.J."/>
            <person name="Westrop G.D."/>
            <person name="Mueller S."/>
            <person name="Dessi D."/>
            <person name="Fiori P.L."/>
            <person name="Ren Q."/>
            <person name="Paulsen I."/>
            <person name="Zhang H."/>
            <person name="Bastida-Corcuera F.D."/>
            <person name="Simoes-Barbosa A."/>
            <person name="Brown M.T."/>
            <person name="Hayes R.D."/>
            <person name="Mukherjee M."/>
            <person name="Okumura C.Y."/>
            <person name="Schneider R."/>
            <person name="Smith A.J."/>
            <person name="Vanacova S."/>
            <person name="Villalvazo M."/>
            <person name="Haas B.J."/>
            <person name="Pertea M."/>
            <person name="Feldblyum T.V."/>
            <person name="Utterback T.R."/>
            <person name="Shu C.L."/>
            <person name="Osoegawa K."/>
            <person name="de Jong P.J."/>
            <person name="Hrdy I."/>
            <person name="Horvathova L."/>
            <person name="Zubacova Z."/>
            <person name="Dolezal P."/>
            <person name="Malik S.B."/>
            <person name="Logsdon J.M. Jr."/>
            <person name="Henze K."/>
            <person name="Gupta A."/>
            <person name="Wang C.C."/>
            <person name="Dunne R.L."/>
            <person name="Upcroft J.A."/>
            <person name="Upcroft P."/>
            <person name="White O."/>
            <person name="Salzberg S.L."/>
            <person name="Tang P."/>
            <person name="Chiu C.-H."/>
            <person name="Lee Y.-S."/>
            <person name="Embley T.M."/>
            <person name="Coombs G.H."/>
            <person name="Mottram J.C."/>
            <person name="Tachezy J."/>
            <person name="Fraser-Liggett C.M."/>
            <person name="Johnson P.J."/>
        </authorList>
    </citation>
    <scope>NUCLEOTIDE SEQUENCE [LARGE SCALE GENOMIC DNA]</scope>
    <source>
        <strain evidence="2">G3</strain>
    </source>
</reference>
<dbReference type="InterPro" id="IPR049625">
    <property type="entry name" value="Glyco_transf_61_cat"/>
</dbReference>
<accession>A2DX05</accession>
<dbReference type="VEuPathDB" id="TrichDB:TVAGG3_0184950"/>
<dbReference type="Proteomes" id="UP000001542">
    <property type="component" value="Unassembled WGS sequence"/>
</dbReference>
<dbReference type="GO" id="GO:0016757">
    <property type="term" value="F:glycosyltransferase activity"/>
    <property type="evidence" value="ECO:0000318"/>
    <property type="project" value="GO_Central"/>
</dbReference>
<gene>
    <name evidence="2" type="ORF">TVAG_019320</name>
</gene>
<feature type="domain" description="Glycosyltransferase 61 catalytic" evidence="1">
    <location>
        <begin position="75"/>
        <end position="245"/>
    </location>
</feature>
<organism evidence="2 3">
    <name type="scientific">Trichomonas vaginalis (strain ATCC PRA-98 / G3)</name>
    <dbReference type="NCBI Taxonomy" id="412133"/>
    <lineage>
        <taxon>Eukaryota</taxon>
        <taxon>Metamonada</taxon>
        <taxon>Parabasalia</taxon>
        <taxon>Trichomonadida</taxon>
        <taxon>Trichomonadidae</taxon>
        <taxon>Trichomonas</taxon>
    </lineage>
</organism>
<dbReference type="RefSeq" id="XP_001327255.1">
    <property type="nucleotide sequence ID" value="XM_001327220.1"/>
</dbReference>
<keyword evidence="3" id="KW-1185">Reference proteome</keyword>
<dbReference type="KEGG" id="tva:4773032"/>
<dbReference type="InParanoid" id="A2DX05"/>
<evidence type="ECO:0000259" key="1">
    <source>
        <dbReference type="Pfam" id="PF04577"/>
    </source>
</evidence>
<evidence type="ECO:0000313" key="2">
    <source>
        <dbReference type="EMBL" id="EAY15032.1"/>
    </source>
</evidence>
<dbReference type="AlphaFoldDB" id="A2DX05"/>
<name>A2DX05_TRIV3</name>
<proteinExistence type="predicted"/>